<dbReference type="CDD" id="cd00075">
    <property type="entry name" value="HATPase"/>
    <property type="match status" value="1"/>
</dbReference>
<evidence type="ECO:0000256" key="3">
    <source>
        <dbReference type="ARBA" id="ARBA00012438"/>
    </source>
</evidence>
<dbReference type="InterPro" id="IPR050428">
    <property type="entry name" value="TCS_sensor_his_kinase"/>
</dbReference>
<dbReference type="InterPro" id="IPR005467">
    <property type="entry name" value="His_kinase_dom"/>
</dbReference>
<keyword evidence="9" id="KW-0902">Two-component regulatory system</keyword>
<comment type="subcellular location">
    <subcellularLocation>
        <location evidence="2">Membrane</location>
    </subcellularLocation>
</comment>
<dbReference type="PRINTS" id="PR00344">
    <property type="entry name" value="BCTRLSENSOR"/>
</dbReference>
<keyword evidence="4" id="KW-0597">Phosphoprotein</keyword>
<keyword evidence="5" id="KW-0808">Transferase</keyword>
<dbReference type="EMBL" id="JAEAGR010000002">
    <property type="protein sequence ID" value="MBH1939841.1"/>
    <property type="molecule type" value="Genomic_DNA"/>
</dbReference>
<keyword evidence="6 11" id="KW-0812">Transmembrane</keyword>
<dbReference type="Gene3D" id="3.30.565.10">
    <property type="entry name" value="Histidine kinase-like ATPase, C-terminal domain"/>
    <property type="match status" value="1"/>
</dbReference>
<evidence type="ECO:0000256" key="5">
    <source>
        <dbReference type="ARBA" id="ARBA00022679"/>
    </source>
</evidence>
<evidence type="ECO:0000256" key="4">
    <source>
        <dbReference type="ARBA" id="ARBA00022553"/>
    </source>
</evidence>
<dbReference type="AlphaFoldDB" id="A0A8J7H519"/>
<dbReference type="FunFam" id="3.30.565.10:FF:000006">
    <property type="entry name" value="Sensor histidine kinase WalK"/>
    <property type="match status" value="1"/>
</dbReference>
<evidence type="ECO:0000313" key="14">
    <source>
        <dbReference type="Proteomes" id="UP000623269"/>
    </source>
</evidence>
<accession>A0A8J7H519</accession>
<dbReference type="PANTHER" id="PTHR45436:SF5">
    <property type="entry name" value="SENSOR HISTIDINE KINASE TRCS"/>
    <property type="match status" value="1"/>
</dbReference>
<evidence type="ECO:0000259" key="12">
    <source>
        <dbReference type="PROSITE" id="PS50109"/>
    </source>
</evidence>
<comment type="caution">
    <text evidence="13">The sequence shown here is derived from an EMBL/GenBank/DDBJ whole genome shotgun (WGS) entry which is preliminary data.</text>
</comment>
<feature type="transmembrane region" description="Helical" evidence="11">
    <location>
        <begin position="7"/>
        <end position="29"/>
    </location>
</feature>
<dbReference type="CDD" id="cd00082">
    <property type="entry name" value="HisKA"/>
    <property type="match status" value="1"/>
</dbReference>
<dbReference type="InterPro" id="IPR036097">
    <property type="entry name" value="HisK_dim/P_sf"/>
</dbReference>
<organism evidence="13 14">
    <name type="scientific">Mobilitalea sibirica</name>
    <dbReference type="NCBI Taxonomy" id="1462919"/>
    <lineage>
        <taxon>Bacteria</taxon>
        <taxon>Bacillati</taxon>
        <taxon>Bacillota</taxon>
        <taxon>Clostridia</taxon>
        <taxon>Lachnospirales</taxon>
        <taxon>Lachnospiraceae</taxon>
        <taxon>Mobilitalea</taxon>
    </lineage>
</organism>
<dbReference type="SUPFAM" id="SSF47384">
    <property type="entry name" value="Homodimeric domain of signal transducing histidine kinase"/>
    <property type="match status" value="1"/>
</dbReference>
<dbReference type="SUPFAM" id="SSF55874">
    <property type="entry name" value="ATPase domain of HSP90 chaperone/DNA topoisomerase II/histidine kinase"/>
    <property type="match status" value="1"/>
</dbReference>
<dbReference type="GO" id="GO:0000155">
    <property type="term" value="F:phosphorelay sensor kinase activity"/>
    <property type="evidence" value="ECO:0007669"/>
    <property type="project" value="InterPro"/>
</dbReference>
<dbReference type="InterPro" id="IPR036890">
    <property type="entry name" value="HATPase_C_sf"/>
</dbReference>
<sequence length="459" mass="52297">MTVKRQWLIVLILIAIISVIINTLVLSTLTNRYFKDYIKDNYNQHFNQIIEYLSNSLKIDSYSPRQISVDLETHLVDPITRIKVYDIDGNLISDVSADVRSYIGNSTMHGMMNHMMGRMMDSRFEEVDYSKITDNGRVIGQVNITKYSSAENSVAIWMFQSSLIKNSIISIGIVLTVAIVIGILVSRKMSRDLIHTSEIAQNLDIGEDIPVRYSKVKEINVIQQSLKSLQSRLKIRHKSRKTLIDELVHQTRTPLTILRTHLEGIEDGIIEFVPEEIKICENQIDNITAIITNMSNMIDAEKIENSLTIEEFELSQLIRQIMNGLKAQFEKKNIELKVNAKEKVMLKTDKYRLSQTVYNILTNAYKFTNSKGKVLVSYQINQDNIVLVIEDNGSGISKQDLDKIFNAYYKNEKSMGQSGDGLGLYIAKENMKSIHGTISVVSEINQGSRFVLSFPRVIS</sequence>
<dbReference type="GO" id="GO:0005886">
    <property type="term" value="C:plasma membrane"/>
    <property type="evidence" value="ECO:0007669"/>
    <property type="project" value="TreeGrafter"/>
</dbReference>
<dbReference type="SMART" id="SM00387">
    <property type="entry name" value="HATPase_c"/>
    <property type="match status" value="1"/>
</dbReference>
<dbReference type="Gene3D" id="1.10.287.130">
    <property type="match status" value="1"/>
</dbReference>
<keyword evidence="8 11" id="KW-1133">Transmembrane helix</keyword>
<reference evidence="13" key="1">
    <citation type="submission" date="2020-12" db="EMBL/GenBank/DDBJ databases">
        <title>M. sibirica DSM 26468T genome.</title>
        <authorList>
            <person name="Thieme N."/>
            <person name="Rettenmaier R."/>
            <person name="Zverlov V."/>
            <person name="Liebl W."/>
        </authorList>
    </citation>
    <scope>NUCLEOTIDE SEQUENCE</scope>
    <source>
        <strain evidence="13">DSM 26468</strain>
    </source>
</reference>
<evidence type="ECO:0000256" key="1">
    <source>
        <dbReference type="ARBA" id="ARBA00000085"/>
    </source>
</evidence>
<dbReference type="PANTHER" id="PTHR45436">
    <property type="entry name" value="SENSOR HISTIDINE KINASE YKOH"/>
    <property type="match status" value="1"/>
</dbReference>
<dbReference type="Pfam" id="PF02518">
    <property type="entry name" value="HATPase_c"/>
    <property type="match status" value="1"/>
</dbReference>
<evidence type="ECO:0000256" key="7">
    <source>
        <dbReference type="ARBA" id="ARBA00022777"/>
    </source>
</evidence>
<proteinExistence type="predicted"/>
<evidence type="ECO:0000256" key="8">
    <source>
        <dbReference type="ARBA" id="ARBA00022989"/>
    </source>
</evidence>
<dbReference type="PROSITE" id="PS50109">
    <property type="entry name" value="HIS_KIN"/>
    <property type="match status" value="1"/>
</dbReference>
<keyword evidence="14" id="KW-1185">Reference proteome</keyword>
<keyword evidence="7 13" id="KW-0418">Kinase</keyword>
<protein>
    <recommendedName>
        <fullName evidence="3">histidine kinase</fullName>
        <ecNumber evidence="3">2.7.13.3</ecNumber>
    </recommendedName>
</protein>
<evidence type="ECO:0000256" key="6">
    <source>
        <dbReference type="ARBA" id="ARBA00022692"/>
    </source>
</evidence>
<evidence type="ECO:0000313" key="13">
    <source>
        <dbReference type="EMBL" id="MBH1939841.1"/>
    </source>
</evidence>
<dbReference type="Proteomes" id="UP000623269">
    <property type="component" value="Unassembled WGS sequence"/>
</dbReference>
<gene>
    <name evidence="13" type="ORF">I5677_02895</name>
</gene>
<dbReference type="InterPro" id="IPR004358">
    <property type="entry name" value="Sig_transdc_His_kin-like_C"/>
</dbReference>
<evidence type="ECO:0000256" key="10">
    <source>
        <dbReference type="ARBA" id="ARBA00023136"/>
    </source>
</evidence>
<dbReference type="EC" id="2.7.13.3" evidence="3"/>
<dbReference type="InterPro" id="IPR003661">
    <property type="entry name" value="HisK_dim/P_dom"/>
</dbReference>
<name>A0A8J7H519_9FIRM</name>
<evidence type="ECO:0000256" key="2">
    <source>
        <dbReference type="ARBA" id="ARBA00004370"/>
    </source>
</evidence>
<dbReference type="InterPro" id="IPR003594">
    <property type="entry name" value="HATPase_dom"/>
</dbReference>
<feature type="domain" description="Histidine kinase" evidence="12">
    <location>
        <begin position="246"/>
        <end position="458"/>
    </location>
</feature>
<dbReference type="RefSeq" id="WP_197660066.1">
    <property type="nucleotide sequence ID" value="NZ_JAEAGR010000002.1"/>
</dbReference>
<evidence type="ECO:0000256" key="9">
    <source>
        <dbReference type="ARBA" id="ARBA00023012"/>
    </source>
</evidence>
<evidence type="ECO:0000256" key="11">
    <source>
        <dbReference type="SAM" id="Phobius"/>
    </source>
</evidence>
<keyword evidence="10 11" id="KW-0472">Membrane</keyword>
<feature type="transmembrane region" description="Helical" evidence="11">
    <location>
        <begin position="167"/>
        <end position="185"/>
    </location>
</feature>
<comment type="catalytic activity">
    <reaction evidence="1">
        <text>ATP + protein L-histidine = ADP + protein N-phospho-L-histidine.</text>
        <dbReference type="EC" id="2.7.13.3"/>
    </reaction>
</comment>